<feature type="non-terminal residue" evidence="2">
    <location>
        <position position="1"/>
    </location>
</feature>
<dbReference type="EMBL" id="JARACI010001122">
    <property type="protein sequence ID" value="MDD9207555.1"/>
    <property type="molecule type" value="Genomic_DNA"/>
</dbReference>
<dbReference type="InterPro" id="IPR018490">
    <property type="entry name" value="cNMP-bd_dom_sf"/>
</dbReference>
<dbReference type="InterPro" id="IPR000595">
    <property type="entry name" value="cNMP-bd_dom"/>
</dbReference>
<accession>A0ABT5TZQ6</accession>
<name>A0ABT5TZQ6_9MICO</name>
<dbReference type="SUPFAM" id="SSF51206">
    <property type="entry name" value="cAMP-binding domain-like"/>
    <property type="match status" value="1"/>
</dbReference>
<dbReference type="Pfam" id="PF00027">
    <property type="entry name" value="cNMP_binding"/>
    <property type="match status" value="1"/>
</dbReference>
<dbReference type="InterPro" id="IPR014710">
    <property type="entry name" value="RmlC-like_jellyroll"/>
</dbReference>
<dbReference type="Proteomes" id="UP001165561">
    <property type="component" value="Unassembled WGS sequence"/>
</dbReference>
<dbReference type="CDD" id="cd00038">
    <property type="entry name" value="CAP_ED"/>
    <property type="match status" value="1"/>
</dbReference>
<evidence type="ECO:0000313" key="3">
    <source>
        <dbReference type="Proteomes" id="UP001165561"/>
    </source>
</evidence>
<proteinExistence type="predicted"/>
<keyword evidence="3" id="KW-1185">Reference proteome</keyword>
<feature type="domain" description="Cyclic nucleotide-binding" evidence="1">
    <location>
        <begin position="141"/>
        <end position="202"/>
    </location>
</feature>
<protein>
    <submittedName>
        <fullName evidence="2">Cyclic nucleotide-binding domain-containing protein</fullName>
    </submittedName>
</protein>
<evidence type="ECO:0000259" key="1">
    <source>
        <dbReference type="PROSITE" id="PS50042"/>
    </source>
</evidence>
<comment type="caution">
    <text evidence="2">The sequence shown here is derived from an EMBL/GenBank/DDBJ whole genome shotgun (WGS) entry which is preliminary data.</text>
</comment>
<gene>
    <name evidence="2" type="ORF">PU560_13950</name>
</gene>
<dbReference type="Gene3D" id="2.60.120.10">
    <property type="entry name" value="Jelly Rolls"/>
    <property type="match status" value="1"/>
</dbReference>
<dbReference type="PROSITE" id="PS50042">
    <property type="entry name" value="CNMP_BINDING_3"/>
    <property type="match status" value="1"/>
</dbReference>
<organism evidence="2 3">
    <name type="scientific">Georgenia halotolerans</name>
    <dbReference type="NCBI Taxonomy" id="3028317"/>
    <lineage>
        <taxon>Bacteria</taxon>
        <taxon>Bacillati</taxon>
        <taxon>Actinomycetota</taxon>
        <taxon>Actinomycetes</taxon>
        <taxon>Micrococcales</taxon>
        <taxon>Bogoriellaceae</taxon>
        <taxon>Georgenia</taxon>
    </lineage>
</organism>
<evidence type="ECO:0000313" key="2">
    <source>
        <dbReference type="EMBL" id="MDD9207555.1"/>
    </source>
</evidence>
<reference evidence="2" key="1">
    <citation type="submission" date="2023-02" db="EMBL/GenBank/DDBJ databases">
        <title>Georgenia sp.10Sc9-8, isolated from a soil sample collected from the Taklamakan desert.</title>
        <authorList>
            <person name="Liu S."/>
        </authorList>
    </citation>
    <scope>NUCLEOTIDE SEQUENCE</scope>
    <source>
        <strain evidence="2">10Sc9-8</strain>
    </source>
</reference>
<sequence>QHEPEAHENRVVLRQTVGCRTGVPLPRPVPHAPFVKWQAPIVWTTLSLTLGADGSAVPALDGASAFPRHWVYGSDGALLLKSGLTDLERWMDHSFGPRTPWGEQDSEALVTEVESATERELSRTIMRGGRKPEIRRLPQYSVVTRQGEPGHELFLVLDGVLSVEIDGERVAEVGPGAVVGERALLEGGTRTSTLTALTPVRLAVAPEEAVDLDRLRTVAELHHREE</sequence>